<comment type="caution">
    <text evidence="10">The sequence shown here is derived from an EMBL/GenBank/DDBJ whole genome shotgun (WGS) entry which is preliminary data.</text>
</comment>
<dbReference type="EC" id="3.1.3.16" evidence="8"/>
<comment type="catalytic activity">
    <reaction evidence="7 8">
        <text>O-phospho-L-threonyl-[protein] + H2O = L-threonyl-[protein] + phosphate</text>
        <dbReference type="Rhea" id="RHEA:47004"/>
        <dbReference type="Rhea" id="RHEA-COMP:11060"/>
        <dbReference type="Rhea" id="RHEA-COMP:11605"/>
        <dbReference type="ChEBI" id="CHEBI:15377"/>
        <dbReference type="ChEBI" id="CHEBI:30013"/>
        <dbReference type="ChEBI" id="CHEBI:43474"/>
        <dbReference type="ChEBI" id="CHEBI:61977"/>
        <dbReference type="EC" id="3.1.3.16"/>
    </reaction>
</comment>
<dbReference type="InterPro" id="IPR050341">
    <property type="entry name" value="PP1_catalytic_subunit"/>
</dbReference>
<organism evidence="10 11">
    <name type="scientific">Fasciolopsis buskii</name>
    <dbReference type="NCBI Taxonomy" id="27845"/>
    <lineage>
        <taxon>Eukaryota</taxon>
        <taxon>Metazoa</taxon>
        <taxon>Spiralia</taxon>
        <taxon>Lophotrochozoa</taxon>
        <taxon>Platyhelminthes</taxon>
        <taxon>Trematoda</taxon>
        <taxon>Digenea</taxon>
        <taxon>Plagiorchiida</taxon>
        <taxon>Echinostomata</taxon>
        <taxon>Echinostomatoidea</taxon>
        <taxon>Fasciolidae</taxon>
        <taxon>Fasciolopsis</taxon>
    </lineage>
</organism>
<dbReference type="GO" id="GO:0004722">
    <property type="term" value="F:protein serine/threonine phosphatase activity"/>
    <property type="evidence" value="ECO:0007669"/>
    <property type="project" value="UniProtKB-EC"/>
</dbReference>
<evidence type="ECO:0000256" key="1">
    <source>
        <dbReference type="ARBA" id="ARBA00001936"/>
    </source>
</evidence>
<dbReference type="GO" id="GO:0046872">
    <property type="term" value="F:metal ion binding"/>
    <property type="evidence" value="ECO:0007669"/>
    <property type="project" value="UniProtKB-KW"/>
</dbReference>
<dbReference type="OrthoDB" id="6238899at2759"/>
<comment type="similarity">
    <text evidence="8">Belongs to the PPP phosphatase family.</text>
</comment>
<dbReference type="AlphaFoldDB" id="A0A8E0VF07"/>
<evidence type="ECO:0000256" key="3">
    <source>
        <dbReference type="ARBA" id="ARBA00022801"/>
    </source>
</evidence>
<keyword evidence="2" id="KW-0479">Metal-binding</keyword>
<dbReference type="GO" id="GO:0005634">
    <property type="term" value="C:nucleus"/>
    <property type="evidence" value="ECO:0007669"/>
    <property type="project" value="TreeGrafter"/>
</dbReference>
<dbReference type="SMART" id="SM00156">
    <property type="entry name" value="PP2Ac"/>
    <property type="match status" value="1"/>
</dbReference>
<dbReference type="EMBL" id="LUCM01011027">
    <property type="protein sequence ID" value="KAA0184581.1"/>
    <property type="molecule type" value="Genomic_DNA"/>
</dbReference>
<dbReference type="Gene3D" id="3.60.21.10">
    <property type="match status" value="1"/>
</dbReference>
<evidence type="ECO:0000259" key="9">
    <source>
        <dbReference type="PROSITE" id="PS00125"/>
    </source>
</evidence>
<evidence type="ECO:0000313" key="11">
    <source>
        <dbReference type="Proteomes" id="UP000728185"/>
    </source>
</evidence>
<proteinExistence type="inferred from homology"/>
<accession>A0A8E0VF07</accession>
<evidence type="ECO:0000256" key="5">
    <source>
        <dbReference type="ARBA" id="ARBA00023211"/>
    </source>
</evidence>
<feature type="domain" description="Serine/threonine specific protein phosphatases" evidence="9">
    <location>
        <begin position="151"/>
        <end position="156"/>
    </location>
</feature>
<dbReference type="SUPFAM" id="SSF56300">
    <property type="entry name" value="Metallo-dependent phosphatases"/>
    <property type="match status" value="1"/>
</dbReference>
<dbReference type="GO" id="GO:0005737">
    <property type="term" value="C:cytoplasm"/>
    <property type="evidence" value="ECO:0007669"/>
    <property type="project" value="TreeGrafter"/>
</dbReference>
<keyword evidence="5" id="KW-0464">Manganese</keyword>
<evidence type="ECO:0000256" key="4">
    <source>
        <dbReference type="ARBA" id="ARBA00022912"/>
    </source>
</evidence>
<dbReference type="Proteomes" id="UP000728185">
    <property type="component" value="Unassembled WGS sequence"/>
</dbReference>
<keyword evidence="4" id="KW-0904">Protein phosphatase</keyword>
<comment type="cofactor">
    <cofactor evidence="1">
        <name>Mn(2+)</name>
        <dbReference type="ChEBI" id="CHEBI:29035"/>
    </cofactor>
</comment>
<comment type="catalytic activity">
    <reaction evidence="6">
        <text>O-phospho-L-seryl-[protein] + H2O = L-seryl-[protein] + phosphate</text>
        <dbReference type="Rhea" id="RHEA:20629"/>
        <dbReference type="Rhea" id="RHEA-COMP:9863"/>
        <dbReference type="Rhea" id="RHEA-COMP:11604"/>
        <dbReference type="ChEBI" id="CHEBI:15377"/>
        <dbReference type="ChEBI" id="CHEBI:29999"/>
        <dbReference type="ChEBI" id="CHEBI:43474"/>
        <dbReference type="ChEBI" id="CHEBI:83421"/>
        <dbReference type="EC" id="3.1.3.16"/>
    </reaction>
</comment>
<evidence type="ECO:0000256" key="2">
    <source>
        <dbReference type="ARBA" id="ARBA00022723"/>
    </source>
</evidence>
<sequence>MEQKPAESELLKMNKSEIKLSDRPSLSRLRRQIIINRTHGLVSRLTNLQTHKGRQAQIAELEIRNLCLLLPEVLSEEPSCLSLDLTCPLNVVGDIYGHFTELLQILAQLGHPPHVRYLFLGNFVGRGERSIETIALLFAYKLLYPKSIYLLRGNHESDRLGRLYGFYDELRDRFSHRLWASLMNAFNYLPVCAIIENVIFCSHSGISPCVHYSHCKSTKELESYINRWILRPSDVEANLLLTHFLWSEPDSETVGWTRNPCGLGYLFGPDEVRSFCDRFGFSLMIRSNNLVSGGFEFFADNRLISIFTAPGYLKTYKNEAAIVNLVLYEKCNSIVCHIYSLKPTVNLSGTKSGRTTLIVSEAPTSDPSNLRLFQDDDLGEHFYHNLPV</sequence>
<keyword evidence="3 8" id="KW-0378">Hydrolase</keyword>
<name>A0A8E0VF07_9TREM</name>
<evidence type="ECO:0000313" key="10">
    <source>
        <dbReference type="EMBL" id="KAA0184581.1"/>
    </source>
</evidence>
<dbReference type="PANTHER" id="PTHR11668">
    <property type="entry name" value="SERINE/THREONINE PROTEIN PHOSPHATASE"/>
    <property type="match status" value="1"/>
</dbReference>
<dbReference type="PANTHER" id="PTHR11668:SF300">
    <property type="entry name" value="SERINE_THREONINE-PROTEIN PHOSPHATASE"/>
    <property type="match status" value="1"/>
</dbReference>
<dbReference type="Pfam" id="PF00149">
    <property type="entry name" value="Metallophos"/>
    <property type="match status" value="1"/>
</dbReference>
<protein>
    <recommendedName>
        <fullName evidence="8">Serine/threonine-protein phosphatase</fullName>
        <ecNumber evidence="8">3.1.3.16</ecNumber>
    </recommendedName>
</protein>
<keyword evidence="11" id="KW-1185">Reference proteome</keyword>
<dbReference type="PROSITE" id="PS00125">
    <property type="entry name" value="SER_THR_PHOSPHATASE"/>
    <property type="match status" value="1"/>
</dbReference>
<dbReference type="PRINTS" id="PR00114">
    <property type="entry name" value="STPHPHTASE"/>
</dbReference>
<evidence type="ECO:0000256" key="7">
    <source>
        <dbReference type="ARBA" id="ARBA00048336"/>
    </source>
</evidence>
<gene>
    <name evidence="10" type="ORF">FBUS_10283</name>
</gene>
<dbReference type="InterPro" id="IPR004843">
    <property type="entry name" value="Calcineurin-like_PHP"/>
</dbReference>
<evidence type="ECO:0000256" key="6">
    <source>
        <dbReference type="ARBA" id="ARBA00047761"/>
    </source>
</evidence>
<reference evidence="10" key="1">
    <citation type="submission" date="2019-05" db="EMBL/GenBank/DDBJ databases">
        <title>Annotation for the trematode Fasciolopsis buski.</title>
        <authorList>
            <person name="Choi Y.-J."/>
        </authorList>
    </citation>
    <scope>NUCLEOTIDE SEQUENCE</scope>
    <source>
        <strain evidence="10">HT</strain>
        <tissue evidence="10">Whole worm</tissue>
    </source>
</reference>
<dbReference type="InterPro" id="IPR029052">
    <property type="entry name" value="Metallo-depent_PP-like"/>
</dbReference>
<evidence type="ECO:0000256" key="8">
    <source>
        <dbReference type="RuleBase" id="RU004273"/>
    </source>
</evidence>
<dbReference type="InterPro" id="IPR006186">
    <property type="entry name" value="Ser/Thr-sp_prot-phosphatase"/>
</dbReference>